<evidence type="ECO:0000259" key="7">
    <source>
        <dbReference type="Pfam" id="PF07687"/>
    </source>
</evidence>
<dbReference type="NCBIfam" id="NF005602">
    <property type="entry name" value="PRK07338.1"/>
    <property type="match status" value="1"/>
</dbReference>
<dbReference type="RefSeq" id="WP_083503179.1">
    <property type="nucleotide sequence ID" value="NZ_CAAAHV010000003.1"/>
</dbReference>
<accession>A0A378I8K9</accession>
<dbReference type="PANTHER" id="PTHR43808:SF9">
    <property type="entry name" value="BLL0789 PROTEIN"/>
    <property type="match status" value="1"/>
</dbReference>
<dbReference type="OrthoDB" id="9776600at2"/>
<proteinExistence type="predicted"/>
<dbReference type="EMBL" id="UGNW01000001">
    <property type="protein sequence ID" value="STX31373.1"/>
    <property type="molecule type" value="Genomic_DNA"/>
</dbReference>
<dbReference type="Proteomes" id="UP000054735">
    <property type="component" value="Unassembled WGS sequence"/>
</dbReference>
<dbReference type="GO" id="GO:0004180">
    <property type="term" value="F:carboxypeptidase activity"/>
    <property type="evidence" value="ECO:0007669"/>
    <property type="project" value="UniProtKB-KW"/>
</dbReference>
<dbReference type="PROSITE" id="PS00758">
    <property type="entry name" value="ARGE_DAPE_CPG2_1"/>
    <property type="match status" value="1"/>
</dbReference>
<evidence type="ECO:0000256" key="3">
    <source>
        <dbReference type="ARBA" id="ARBA00022801"/>
    </source>
</evidence>
<gene>
    <name evidence="9" type="primary">cpg2_1</name>
    <name evidence="8" type="synonym">cpg2_2</name>
    <name evidence="8" type="ORF">Lbir_2520</name>
    <name evidence="9" type="ORF">NCTC12437_01145</name>
</gene>
<keyword evidence="9" id="KW-0645">Protease</keyword>
<dbReference type="InterPro" id="IPR011650">
    <property type="entry name" value="Peptidase_M20_dimer"/>
</dbReference>
<dbReference type="InterPro" id="IPR050072">
    <property type="entry name" value="Peptidase_M20A"/>
</dbReference>
<dbReference type="InterPro" id="IPR036264">
    <property type="entry name" value="Bact_exopeptidase_dim_dom"/>
</dbReference>
<dbReference type="STRING" id="28083.Lbir_2520"/>
<evidence type="ECO:0000256" key="6">
    <source>
        <dbReference type="PIRSR" id="PIRSR037238-1"/>
    </source>
</evidence>
<dbReference type="SUPFAM" id="SSF55031">
    <property type="entry name" value="Bacterial exopeptidase dimerisation domain"/>
    <property type="match status" value="1"/>
</dbReference>
<evidence type="ECO:0000313" key="10">
    <source>
        <dbReference type="Proteomes" id="UP000054735"/>
    </source>
</evidence>
<dbReference type="SUPFAM" id="SSF53187">
    <property type="entry name" value="Zn-dependent exopeptidases"/>
    <property type="match status" value="1"/>
</dbReference>
<dbReference type="Gene3D" id="3.40.630.10">
    <property type="entry name" value="Zn peptidases"/>
    <property type="match status" value="1"/>
</dbReference>
<sequence length="407" mass="44820">MDPVTRHLMAELSERQPLMVKQLFQFCETNSGTTNLDGLSYIHNHLSQVFNSIADSIESISFPTLNNIDMQGNTEILDCGKALLIRKRPEIKRRILLGGHMDTVYHADHPFQTLSYINENTLNGPGVADMKGGLLIILHALELFERLPEAETLGWDVFINADEEIGSPFSGSWLENAASTYQAGLIYEPAMDAKGTLARNRRGSGKFTVVTTGKAAHVGRAFSEGRNAICYLAEVILAIHALNGQREGVSINIGKIAGGEALNMVPDKAVAKLDIRVSSPQDEYWIQKKLNEINNLLKRDDYGLKIEGQFGRPVKSINYKTEKLFECVRRAGEQLNLSVSWQDSGGCCDGNNLAQKGLPVLDTMGVRGGAIHSAEEFILLDSLVERTALNLFLLRDLARGGLETLHS</sequence>
<evidence type="ECO:0000256" key="5">
    <source>
        <dbReference type="ARBA" id="ARBA00023285"/>
    </source>
</evidence>
<comment type="cofactor">
    <cofactor evidence="1">
        <name>Zn(2+)</name>
        <dbReference type="ChEBI" id="CHEBI:29105"/>
    </cofactor>
</comment>
<reference evidence="8 10" key="1">
    <citation type="submission" date="2015-11" db="EMBL/GenBank/DDBJ databases">
        <title>Genomic analysis of 38 Legionella species identifies large and diverse effector repertoires.</title>
        <authorList>
            <person name="Burstein D."/>
            <person name="Amaro F."/>
            <person name="Zusman T."/>
            <person name="Lifshitz Z."/>
            <person name="Cohen O."/>
            <person name="Gilbert J.A."/>
            <person name="Pupko T."/>
            <person name="Shuman H.A."/>
            <person name="Segal G."/>
        </authorList>
    </citation>
    <scope>NUCLEOTIDE SEQUENCE [LARGE SCALE GENOMIC DNA]</scope>
    <source>
        <strain evidence="8 10">CDC#1407-AL-14</strain>
    </source>
</reference>
<feature type="active site" description="Proton acceptor" evidence="6">
    <location>
        <position position="163"/>
    </location>
</feature>
<dbReference type="EMBL" id="LNXT01000048">
    <property type="protein sequence ID" value="KTC67918.1"/>
    <property type="molecule type" value="Genomic_DNA"/>
</dbReference>
<evidence type="ECO:0000256" key="4">
    <source>
        <dbReference type="ARBA" id="ARBA00022833"/>
    </source>
</evidence>
<dbReference type="Proteomes" id="UP000255066">
    <property type="component" value="Unassembled WGS sequence"/>
</dbReference>
<feature type="domain" description="Peptidase M20 dimerisation" evidence="7">
    <location>
        <begin position="201"/>
        <end position="293"/>
    </location>
</feature>
<dbReference type="CDD" id="cd03885">
    <property type="entry name" value="M20_CPDG2"/>
    <property type="match status" value="1"/>
</dbReference>
<keyword evidence="5" id="KW-0170">Cobalt</keyword>
<dbReference type="InterPro" id="IPR017150">
    <property type="entry name" value="Pept_M20_glutamate_carboxypep"/>
</dbReference>
<keyword evidence="2" id="KW-0479">Metal-binding</keyword>
<dbReference type="EC" id="3.4.17.11" evidence="9"/>
<dbReference type="PIRSF" id="PIRSF037238">
    <property type="entry name" value="Carboxypeptidase_G2"/>
    <property type="match status" value="1"/>
</dbReference>
<dbReference type="GO" id="GO:0046872">
    <property type="term" value="F:metal ion binding"/>
    <property type="evidence" value="ECO:0007669"/>
    <property type="project" value="UniProtKB-KW"/>
</dbReference>
<dbReference type="InterPro" id="IPR002933">
    <property type="entry name" value="Peptidase_M20"/>
</dbReference>
<dbReference type="AlphaFoldDB" id="A0A378I8K9"/>
<keyword evidence="3 9" id="KW-0378">Hydrolase</keyword>
<dbReference type="Gene3D" id="3.30.70.360">
    <property type="match status" value="1"/>
</dbReference>
<dbReference type="Pfam" id="PF07687">
    <property type="entry name" value="M20_dimer"/>
    <property type="match status" value="1"/>
</dbReference>
<name>A0A378I8K9_9GAMM</name>
<feature type="active site" evidence="6">
    <location>
        <position position="102"/>
    </location>
</feature>
<evidence type="ECO:0000256" key="2">
    <source>
        <dbReference type="ARBA" id="ARBA00022723"/>
    </source>
</evidence>
<dbReference type="PANTHER" id="PTHR43808">
    <property type="entry name" value="ACETYLORNITHINE DEACETYLASE"/>
    <property type="match status" value="1"/>
</dbReference>
<keyword evidence="9" id="KW-0121">Carboxypeptidase</keyword>
<keyword evidence="10" id="KW-1185">Reference proteome</keyword>
<organism evidence="9 11">
    <name type="scientific">Legionella birminghamensis</name>
    <dbReference type="NCBI Taxonomy" id="28083"/>
    <lineage>
        <taxon>Bacteria</taxon>
        <taxon>Pseudomonadati</taxon>
        <taxon>Pseudomonadota</taxon>
        <taxon>Gammaproteobacteria</taxon>
        <taxon>Legionellales</taxon>
        <taxon>Legionellaceae</taxon>
        <taxon>Legionella</taxon>
    </lineage>
</organism>
<dbReference type="Pfam" id="PF01546">
    <property type="entry name" value="Peptidase_M20"/>
    <property type="match status" value="1"/>
</dbReference>
<keyword evidence="4" id="KW-0862">Zinc</keyword>
<evidence type="ECO:0000313" key="11">
    <source>
        <dbReference type="Proteomes" id="UP000255066"/>
    </source>
</evidence>
<dbReference type="InterPro" id="IPR001261">
    <property type="entry name" value="ArgE/DapE_CS"/>
</dbReference>
<evidence type="ECO:0000313" key="8">
    <source>
        <dbReference type="EMBL" id="KTC67918.1"/>
    </source>
</evidence>
<reference evidence="9 11" key="2">
    <citation type="submission" date="2018-06" db="EMBL/GenBank/DDBJ databases">
        <authorList>
            <consortium name="Pathogen Informatics"/>
            <person name="Doyle S."/>
        </authorList>
    </citation>
    <scope>NUCLEOTIDE SEQUENCE [LARGE SCALE GENOMIC DNA]</scope>
    <source>
        <strain evidence="9 11">NCTC12437</strain>
    </source>
</reference>
<evidence type="ECO:0000313" key="9">
    <source>
        <dbReference type="EMBL" id="STX31373.1"/>
    </source>
</evidence>
<protein>
    <submittedName>
        <fullName evidence="9">Carboxypeptidase G2</fullName>
        <ecNumber evidence="9">3.4.17.11</ecNumber>
    </submittedName>
</protein>
<evidence type="ECO:0000256" key="1">
    <source>
        <dbReference type="ARBA" id="ARBA00001947"/>
    </source>
</evidence>